<gene>
    <name evidence="2" type="ORF">SAMN05216490_2500</name>
</gene>
<keyword evidence="1" id="KW-0812">Transmembrane</keyword>
<sequence length="193" mass="20854">MPEESIDSRVRKGGLIRGLILGFIVLALSIVSFYFITSASTTPVMALVVLYGFSTIIPLAAAIYFAFNLRSTVGGYLTFKQAVTGAFVMVLTSYVLLVIGRDLAFVKLAEPDMAPKTETAMLKNSADMYKQQGIPQAKIDIKIAEMRKQFGDGQGTSVGGIVTNFVENIILLFVLAILIGAISKKESPTYLKA</sequence>
<feature type="transmembrane region" description="Helical" evidence="1">
    <location>
        <begin position="161"/>
        <end position="182"/>
    </location>
</feature>
<dbReference type="STRING" id="652787.SAMN05216490_2500"/>
<accession>A0A1H1XNC7</accession>
<name>A0A1H1XNC7_MUCMA</name>
<dbReference type="AlphaFoldDB" id="A0A1H1XNC7"/>
<dbReference type="RefSeq" id="WP_091373043.1">
    <property type="nucleotide sequence ID" value="NZ_LT629740.1"/>
</dbReference>
<organism evidence="2 3">
    <name type="scientific">Mucilaginibacter mallensis</name>
    <dbReference type="NCBI Taxonomy" id="652787"/>
    <lineage>
        <taxon>Bacteria</taxon>
        <taxon>Pseudomonadati</taxon>
        <taxon>Bacteroidota</taxon>
        <taxon>Sphingobacteriia</taxon>
        <taxon>Sphingobacteriales</taxon>
        <taxon>Sphingobacteriaceae</taxon>
        <taxon>Mucilaginibacter</taxon>
    </lineage>
</organism>
<dbReference type="EMBL" id="LT629740">
    <property type="protein sequence ID" value="SDT10728.1"/>
    <property type="molecule type" value="Genomic_DNA"/>
</dbReference>
<feature type="transmembrane region" description="Helical" evidence="1">
    <location>
        <begin position="79"/>
        <end position="99"/>
    </location>
</feature>
<dbReference type="InterPro" id="IPR025250">
    <property type="entry name" value="DUF4199"/>
</dbReference>
<dbReference type="Pfam" id="PF13858">
    <property type="entry name" value="DUF4199"/>
    <property type="match status" value="1"/>
</dbReference>
<evidence type="ECO:0000313" key="2">
    <source>
        <dbReference type="EMBL" id="SDT10728.1"/>
    </source>
</evidence>
<feature type="transmembrane region" description="Helical" evidence="1">
    <location>
        <begin position="15"/>
        <end position="36"/>
    </location>
</feature>
<proteinExistence type="predicted"/>
<evidence type="ECO:0000256" key="1">
    <source>
        <dbReference type="SAM" id="Phobius"/>
    </source>
</evidence>
<protein>
    <recommendedName>
        <fullName evidence="4">DUF4199 domain-containing protein</fullName>
    </recommendedName>
</protein>
<evidence type="ECO:0000313" key="3">
    <source>
        <dbReference type="Proteomes" id="UP000199679"/>
    </source>
</evidence>
<dbReference type="Proteomes" id="UP000199679">
    <property type="component" value="Chromosome I"/>
</dbReference>
<reference evidence="2 3" key="1">
    <citation type="submission" date="2016-10" db="EMBL/GenBank/DDBJ databases">
        <authorList>
            <person name="de Groot N.N."/>
        </authorList>
    </citation>
    <scope>NUCLEOTIDE SEQUENCE [LARGE SCALE GENOMIC DNA]</scope>
    <source>
        <strain evidence="2 3">MP1X4</strain>
    </source>
</reference>
<keyword evidence="3" id="KW-1185">Reference proteome</keyword>
<keyword evidence="1" id="KW-0472">Membrane</keyword>
<evidence type="ECO:0008006" key="4">
    <source>
        <dbReference type="Google" id="ProtNLM"/>
    </source>
</evidence>
<feature type="transmembrane region" description="Helical" evidence="1">
    <location>
        <begin position="48"/>
        <end position="67"/>
    </location>
</feature>
<keyword evidence="1" id="KW-1133">Transmembrane helix</keyword>
<dbReference type="OrthoDB" id="660361at2"/>